<dbReference type="Gene3D" id="1.10.10.1600">
    <property type="entry name" value="Bacterial DNA polymerase III alpha subunit, thumb domain"/>
    <property type="match status" value="1"/>
</dbReference>
<dbReference type="EC" id="2.7.7.7" evidence="1"/>
<dbReference type="RefSeq" id="WP_038436113.1">
    <property type="nucleotide sequence ID" value="NZ_CP006873.1"/>
</dbReference>
<dbReference type="KEGG" id="elv:FNIIJ_109"/>
<comment type="catalytic activity">
    <reaction evidence="7">
        <text>DNA(n) + a 2'-deoxyribonucleoside 5'-triphosphate = DNA(n+1) + diphosphate</text>
        <dbReference type="Rhea" id="RHEA:22508"/>
        <dbReference type="Rhea" id="RHEA-COMP:17339"/>
        <dbReference type="Rhea" id="RHEA-COMP:17340"/>
        <dbReference type="ChEBI" id="CHEBI:33019"/>
        <dbReference type="ChEBI" id="CHEBI:61560"/>
        <dbReference type="ChEBI" id="CHEBI:173112"/>
        <dbReference type="EC" id="2.7.7.7"/>
    </reaction>
</comment>
<dbReference type="InterPro" id="IPR004013">
    <property type="entry name" value="PHP_dom"/>
</dbReference>
<evidence type="ECO:0000256" key="1">
    <source>
        <dbReference type="ARBA" id="ARBA00012417"/>
    </source>
</evidence>
<dbReference type="SMART" id="SM00479">
    <property type="entry name" value="EXOIII"/>
    <property type="match status" value="1"/>
</dbReference>
<dbReference type="Pfam" id="PF02811">
    <property type="entry name" value="PHP"/>
    <property type="match status" value="1"/>
</dbReference>
<keyword evidence="6" id="KW-0239">DNA-directed DNA polymerase</keyword>
<dbReference type="Pfam" id="PF07733">
    <property type="entry name" value="DNA_pol3_alpha"/>
    <property type="match status" value="1"/>
</dbReference>
<dbReference type="InterPro" id="IPR036397">
    <property type="entry name" value="RNaseH_sf"/>
</dbReference>
<dbReference type="GO" id="GO:0006260">
    <property type="term" value="P:DNA replication"/>
    <property type="evidence" value="ECO:0007669"/>
    <property type="project" value="UniProtKB-KW"/>
</dbReference>
<dbReference type="NCBIfam" id="TIGR00594">
    <property type="entry name" value="polc"/>
    <property type="match status" value="1"/>
</dbReference>
<dbReference type="GO" id="GO:0003887">
    <property type="term" value="F:DNA-directed DNA polymerase activity"/>
    <property type="evidence" value="ECO:0007669"/>
    <property type="project" value="UniProtKB-KW"/>
</dbReference>
<dbReference type="OrthoDB" id="9803237at2"/>
<evidence type="ECO:0000256" key="7">
    <source>
        <dbReference type="ARBA" id="ARBA00049244"/>
    </source>
</evidence>
<evidence type="ECO:0000256" key="4">
    <source>
        <dbReference type="ARBA" id="ARBA00022695"/>
    </source>
</evidence>
<dbReference type="CDD" id="cd04485">
    <property type="entry name" value="DnaE_OBF"/>
    <property type="match status" value="1"/>
</dbReference>
<gene>
    <name evidence="10" type="primary">dnaE</name>
    <name evidence="10" type="synonym">dnaQ</name>
    <name evidence="10" type="ORF">FNIIJ_109</name>
</gene>
<accession>A0A068DSN9</accession>
<dbReference type="InterPro" id="IPR029460">
    <property type="entry name" value="DNAPol_HHH"/>
</dbReference>
<dbReference type="GO" id="GO:0003676">
    <property type="term" value="F:nucleic acid binding"/>
    <property type="evidence" value="ECO:0007669"/>
    <property type="project" value="InterPro"/>
</dbReference>
<dbReference type="Pfam" id="PF14579">
    <property type="entry name" value="HHH_6"/>
    <property type="match status" value="1"/>
</dbReference>
<organism evidence="10 11">
    <name type="scientific">Candidatus Walczuchella monophlebidarum</name>
    <dbReference type="NCBI Taxonomy" id="1415657"/>
    <lineage>
        <taxon>Bacteria</taxon>
        <taxon>Pseudomonadati</taxon>
        <taxon>Bacteroidota</taxon>
        <taxon>Flavobacteriia</taxon>
        <taxon>Flavobacteriales</taxon>
        <taxon>Candidatus Walczuchella</taxon>
    </lineage>
</organism>
<dbReference type="Proteomes" id="UP000027148">
    <property type="component" value="Chromosome"/>
</dbReference>
<evidence type="ECO:0000313" key="10">
    <source>
        <dbReference type="EMBL" id="AID37404.1"/>
    </source>
</evidence>
<keyword evidence="11" id="KW-1185">Reference proteome</keyword>
<proteinExistence type="predicted"/>
<dbReference type="NCBIfam" id="NF004226">
    <property type="entry name" value="PRK05673.1"/>
    <property type="match status" value="1"/>
</dbReference>
<sequence length="1417" mass="163703">MYLIFDTETNGLPENYDTEKSPRMVQLAWQLYDETFERIEVKNFIVKSEGFDIPFNSVKIHGITAERSLREGYPLQDVLICFKKALEKSQFLIGHNIAFDINVVSCEFFRKNYPNLFLQKTVLDTKDESINYCAFKGRGRGKKFKWPTLTELYYKLFGTNFPQAHNAAADVEATVHCFVELLRLGVISVDKLGIDQFRVKKFIQKVKSLKISPIGQNVCTEFRQRKVHPVEKPAQINNLRAKFAQIHNHTTFSILSATTDVSSLVKRAFQWGMPAVGITDYGNLMGSFSFLKEIEKANAQIDQKSKTLKGIIGCEIFMSENDIKKKITKDHPDIRYKQVFLAKNKNGYQNLSKLCSEGYINGQYAPRVGKELILQYKEGLITFTGYLDSEIPSTILNQGEIQGEEIFKWWHNTFKDDFYVELFRHGLEEEDYVNEVLLRFSEKYNVKYIPQNNSFYLDREDANAHDILLCVRDREKKSTPIGSGRGYRFGFRNQEFYFKSASQMIENFSDFPKSFDYLEELINKISHYSLEREVILPHFEITKVAYEGQRGENAYLSYLAYQGAEKRYGKLSKRLRERLEFELNTIERTRYPGYFLIVQDIVAQAKKMGISVGPGRGSGAGSLVAYCIGLTQIDPIRYNLLFERFLNPDRISMPDIDIDFDDRGRDRIIAWIVKKYGRKQVAKIITYSRMGAKSAIRDSARVLDLPLAEADRLAKMMPNLSLKELFSSTQIQEKIHVFDLENALKIKQISQEQNLEGKVLRQASVIEGSLRNIGVHACGIIITPSDITNYIPVAISKDSDLLITQFDNNWVENAGLLKIDILGLKTLTIIKDSIKLIETRHGLILNPNQFPLDDPKTSKLFQRGDTVAVFQYESYGMKSYIRKLNPDNFDDLIAINALYRPGPLQYIPNFIARKHGKESITYSFPEMEEFLSSTYGITIYQEQVMLLAQKLAGFGKGEADVLRKAMGKKQKPVLDQMKSKFIEGAVQKGYTKKILEKIWTDWESFASYAFNKSHSTCYANLAFQTAYLKAHYPSEYMAAVLSNNMHNLKEIIFLMEECRRLGVLVLCPDINESYYTFSVNEKGAIRFGMGAIKGIREASIEAILQEREKKGIYRSIFDLVKRVDFRIVNKKTLESLVLSGAFDSFSNVHRAQYFDKKKNCFTALEKIIRFGEKYQNSKQKNQCSLFQEEPVLPYCTPWPNLIKLLKEKEVIGIYISSHPLYDYRQEILAIEGIPLQEFNRNEYKWRGKEVNLYGIILRFEKKISVKNNSRYGVFTLEDYQGTREFRIFGAYYTKYAYLLVPNTLIHLKIILSNFKILSNFQKFRVSFLNIQLLDNVLNSTDKDLYLKIDLERLDNEMINNIEQTISKYKGSRKLKVILLYHQGKRYMGMLSRSYGVSIERGLVSDLEQIPNISLNLS</sequence>
<evidence type="ECO:0000256" key="2">
    <source>
        <dbReference type="ARBA" id="ARBA00019114"/>
    </source>
</evidence>
<protein>
    <recommendedName>
        <fullName evidence="2">DNA polymerase III subunit alpha</fullName>
        <ecNumber evidence="1">2.7.7.7</ecNumber>
    </recommendedName>
</protein>
<dbReference type="InterPro" id="IPR004805">
    <property type="entry name" value="DnaE2/DnaE/PolC"/>
</dbReference>
<dbReference type="Pfam" id="PF17657">
    <property type="entry name" value="DNA_pol3_finger"/>
    <property type="match status" value="1"/>
</dbReference>
<dbReference type="EMBL" id="CP006873">
    <property type="protein sequence ID" value="AID37404.1"/>
    <property type="molecule type" value="Genomic_DNA"/>
</dbReference>
<dbReference type="PANTHER" id="PTHR32294:SF0">
    <property type="entry name" value="DNA POLYMERASE III SUBUNIT ALPHA"/>
    <property type="match status" value="1"/>
</dbReference>
<evidence type="ECO:0000256" key="5">
    <source>
        <dbReference type="ARBA" id="ARBA00022705"/>
    </source>
</evidence>
<dbReference type="CDD" id="cd06127">
    <property type="entry name" value="DEDDh"/>
    <property type="match status" value="1"/>
</dbReference>
<dbReference type="HOGENOM" id="CLU_001600_1_1_10"/>
<evidence type="ECO:0000256" key="3">
    <source>
        <dbReference type="ARBA" id="ARBA00022679"/>
    </source>
</evidence>
<dbReference type="InterPro" id="IPR003141">
    <property type="entry name" value="Pol/His_phosphatase_N"/>
</dbReference>
<dbReference type="Gene3D" id="1.10.150.870">
    <property type="match status" value="1"/>
</dbReference>
<name>A0A068DSN9_9FLAO</name>
<dbReference type="InterPro" id="IPR040982">
    <property type="entry name" value="DNA_pol3_finger"/>
</dbReference>
<keyword evidence="5" id="KW-0235">DNA replication</keyword>
<feature type="domain" description="Exonuclease" evidence="8">
    <location>
        <begin position="1"/>
        <end position="187"/>
    </location>
</feature>
<dbReference type="InterPro" id="IPR011708">
    <property type="entry name" value="DNA_pol3_alpha_NTPase_dom"/>
</dbReference>
<dbReference type="SUPFAM" id="SSF53098">
    <property type="entry name" value="Ribonuclease H-like"/>
    <property type="match status" value="1"/>
</dbReference>
<keyword evidence="3" id="KW-0808">Transferase</keyword>
<keyword evidence="4" id="KW-0548">Nucleotidyltransferase</keyword>
<dbReference type="InterPro" id="IPR041931">
    <property type="entry name" value="DNA_pol3_alpha_thumb_dom"/>
</dbReference>
<dbReference type="InterPro" id="IPR012337">
    <property type="entry name" value="RNaseH-like_sf"/>
</dbReference>
<feature type="domain" description="Polymerase/histidinol phosphatase N-terminal" evidence="9">
    <location>
        <begin position="244"/>
        <end position="320"/>
    </location>
</feature>
<dbReference type="Gene3D" id="3.30.420.10">
    <property type="entry name" value="Ribonuclease H-like superfamily/Ribonuclease H"/>
    <property type="match status" value="1"/>
</dbReference>
<dbReference type="STRING" id="1415657.FNIIJ_109"/>
<dbReference type="PANTHER" id="PTHR32294">
    <property type="entry name" value="DNA POLYMERASE III SUBUNIT ALPHA"/>
    <property type="match status" value="1"/>
</dbReference>
<evidence type="ECO:0000256" key="6">
    <source>
        <dbReference type="ARBA" id="ARBA00022932"/>
    </source>
</evidence>
<dbReference type="InterPro" id="IPR013520">
    <property type="entry name" value="Ribonucl_H"/>
</dbReference>
<dbReference type="Pfam" id="PF00929">
    <property type="entry name" value="RNase_T"/>
    <property type="match status" value="1"/>
</dbReference>
<reference evidence="10 11" key="1">
    <citation type="journal article" date="2014" name="Genome Biol. Evol.">
        <title>Genome sequence of "Candidatus Walczuchella monophlebidarum" the flavobacterial endosymbiont of Llaveia axin axin (Hemiptera: Coccoidea: Monophlebidae).</title>
        <authorList>
            <person name="Rosas-Perez T."/>
            <person name="Rosenblueth M."/>
            <person name="Rincon-Rosales R."/>
            <person name="Mora J."/>
            <person name="Martinez-Romero E."/>
        </authorList>
    </citation>
    <scope>NUCLEOTIDE SEQUENCE [LARGE SCALE GENOMIC DNA]</scope>
    <source>
        <strain evidence="10">FNIIJ</strain>
    </source>
</reference>
<evidence type="ECO:0000259" key="9">
    <source>
        <dbReference type="SMART" id="SM00481"/>
    </source>
</evidence>
<dbReference type="SMART" id="SM00481">
    <property type="entry name" value="POLIIIAc"/>
    <property type="match status" value="1"/>
</dbReference>
<dbReference type="Gene3D" id="3.20.20.140">
    <property type="entry name" value="Metal-dependent hydrolases"/>
    <property type="match status" value="1"/>
</dbReference>
<evidence type="ECO:0000313" key="11">
    <source>
        <dbReference type="Proteomes" id="UP000027148"/>
    </source>
</evidence>
<dbReference type="GO" id="GO:0008408">
    <property type="term" value="F:3'-5' exonuclease activity"/>
    <property type="evidence" value="ECO:0007669"/>
    <property type="project" value="InterPro"/>
</dbReference>
<evidence type="ECO:0000259" key="8">
    <source>
        <dbReference type="SMART" id="SM00479"/>
    </source>
</evidence>